<dbReference type="Proteomes" id="UP000297258">
    <property type="component" value="Unassembled WGS sequence"/>
</dbReference>
<name>A0A4Y9T5H9_9BURK</name>
<evidence type="ECO:0000313" key="2">
    <source>
        <dbReference type="Proteomes" id="UP000297258"/>
    </source>
</evidence>
<organism evidence="1 2">
    <name type="scientific">Massilia horti</name>
    <dbReference type="NCBI Taxonomy" id="2562153"/>
    <lineage>
        <taxon>Bacteria</taxon>
        <taxon>Pseudomonadati</taxon>
        <taxon>Pseudomonadota</taxon>
        <taxon>Betaproteobacteria</taxon>
        <taxon>Burkholderiales</taxon>
        <taxon>Oxalobacteraceae</taxon>
        <taxon>Telluria group</taxon>
        <taxon>Massilia</taxon>
    </lineage>
</organism>
<dbReference type="OrthoDB" id="8757464at2"/>
<protein>
    <recommendedName>
        <fullName evidence="3">Phasin family protein</fullName>
    </recommendedName>
</protein>
<keyword evidence="2" id="KW-1185">Reference proteome</keyword>
<proteinExistence type="predicted"/>
<gene>
    <name evidence="1" type="ORF">E4O92_07245</name>
</gene>
<accession>A0A4Y9T5H9</accession>
<evidence type="ECO:0000313" key="1">
    <source>
        <dbReference type="EMBL" id="TFW33247.1"/>
    </source>
</evidence>
<dbReference type="EMBL" id="SPUM01000043">
    <property type="protein sequence ID" value="TFW33247.1"/>
    <property type="molecule type" value="Genomic_DNA"/>
</dbReference>
<dbReference type="RefSeq" id="WP_135189091.1">
    <property type="nucleotide sequence ID" value="NZ_SPUM01000043.1"/>
</dbReference>
<evidence type="ECO:0008006" key="3">
    <source>
        <dbReference type="Google" id="ProtNLM"/>
    </source>
</evidence>
<reference evidence="1 2" key="1">
    <citation type="submission" date="2019-03" db="EMBL/GenBank/DDBJ databases">
        <title>Draft genome of Massilia hortus sp. nov., a novel bacterial species of the Oxalobacteraceae family.</title>
        <authorList>
            <person name="Peta V."/>
            <person name="Raths R."/>
            <person name="Bucking H."/>
        </authorList>
    </citation>
    <scope>NUCLEOTIDE SEQUENCE [LARGE SCALE GENOMIC DNA]</scope>
    <source>
        <strain evidence="1 2">ONC3</strain>
    </source>
</reference>
<sequence>MTAALSISKRNFIQSSWLFNDTGFSMKQCRIRANHQFNMRQGTVVGADVAAGRSEINSVQARWAYSCAASHEGCHAQPETILGIAMTKMNNAPVFGLDMNHIFVDTSSKIAALYSEAMRASAEQLWVSSARIVQEHVMQALVAASQSCAEALAKNAAAVQQQAFSRLAGANQQAAEMMGRAFVDSWMAAMKPPSMSS</sequence>
<dbReference type="AlphaFoldDB" id="A0A4Y9T5H9"/>
<comment type="caution">
    <text evidence="1">The sequence shown here is derived from an EMBL/GenBank/DDBJ whole genome shotgun (WGS) entry which is preliminary data.</text>
</comment>